<comment type="similarity">
    <text evidence="1 2">Belongs to the OprB family.</text>
</comment>
<accession>V5SD00</accession>
<dbReference type="InterPro" id="IPR007049">
    <property type="entry name" value="Carb-sel_porin_OprB"/>
</dbReference>
<protein>
    <submittedName>
        <fullName evidence="3">Porin</fullName>
    </submittedName>
</protein>
<sequence>MVLSMGSALADDAAFSDTLTGDWGGVRSALDDRGISIGATYTGEALRTLSGGSQQGTAFEGLVDIAVDTDLEKLVGWRGATTHIRAFQIHNANGENAADYAGAISDPSNIDALATTRLFTVWLQQEVGDAGSIRVGQLAADDEFFISDTAGGLINGTFGWGNNFAANLPSGGPGYPLATPGVRGKISVSENVSVLGAVFSGDPAGRRCYRDDPEADPQACNDRGTTFSFSGGALWFGEAQYLVNQGDDATGLAAAYKVGGWYHTGRFADRRFGLDAAGGRVSMADPTVEDDDMHDGNWGIYGVADQMIWRGDGSSLSLFLRGGVSPSNRNLVSWYVDGGIGLKGVFPGRDEDALTFGIAHTHVSGDLAHLDRDVAFFSGAPYPVRTGETVLELSYAMQVAPWWVVQPDIQYIIRPGGGDPHPDDGMRRMENAFVLGVRSEMNF</sequence>
<dbReference type="Proteomes" id="UP000018542">
    <property type="component" value="Chromosome"/>
</dbReference>
<evidence type="ECO:0000313" key="4">
    <source>
        <dbReference type="Proteomes" id="UP000018542"/>
    </source>
</evidence>
<reference evidence="3 4" key="1">
    <citation type="journal article" date="2014" name="Genome Announc.">
        <title>Complete Genome Sequence of Hyphomicrobium nitrativorans Strain NL23, a Denitrifying Bacterium Isolated from Biofilm of a Methanol-Fed Denitrification System Treating Seawater at the Montreal Biodome.</title>
        <authorList>
            <person name="Martineau C."/>
            <person name="Villeneuve C."/>
            <person name="Mauffrey F."/>
            <person name="Villemur R."/>
        </authorList>
    </citation>
    <scope>NUCLEOTIDE SEQUENCE [LARGE SCALE GENOMIC DNA]</scope>
    <source>
        <strain evidence="3">NL23</strain>
    </source>
</reference>
<dbReference type="HOGENOM" id="CLU_029684_3_1_5"/>
<dbReference type="EMBL" id="CP006912">
    <property type="protein sequence ID" value="AHB48352.1"/>
    <property type="molecule type" value="Genomic_DNA"/>
</dbReference>
<dbReference type="GO" id="GO:0008643">
    <property type="term" value="P:carbohydrate transport"/>
    <property type="evidence" value="ECO:0007669"/>
    <property type="project" value="InterPro"/>
</dbReference>
<proteinExistence type="inferred from homology"/>
<keyword evidence="4" id="KW-1185">Reference proteome</keyword>
<dbReference type="InterPro" id="IPR052932">
    <property type="entry name" value="OprB_Porin"/>
</dbReference>
<dbReference type="InterPro" id="IPR038673">
    <property type="entry name" value="OprB_sf"/>
</dbReference>
<dbReference type="Pfam" id="PF04966">
    <property type="entry name" value="OprB"/>
    <property type="match status" value="1"/>
</dbReference>
<dbReference type="GO" id="GO:0016020">
    <property type="term" value="C:membrane"/>
    <property type="evidence" value="ECO:0007669"/>
    <property type="project" value="InterPro"/>
</dbReference>
<dbReference type="PATRIC" id="fig|1029756.8.peg.1673"/>
<dbReference type="PANTHER" id="PTHR37944:SF1">
    <property type="entry name" value="PORIN B"/>
    <property type="match status" value="1"/>
</dbReference>
<dbReference type="GO" id="GO:0015288">
    <property type="term" value="F:porin activity"/>
    <property type="evidence" value="ECO:0007669"/>
    <property type="project" value="InterPro"/>
</dbReference>
<name>V5SD00_9HYPH</name>
<organism evidence="3 4">
    <name type="scientific">Hyphomicrobium nitrativorans NL23</name>
    <dbReference type="NCBI Taxonomy" id="1029756"/>
    <lineage>
        <taxon>Bacteria</taxon>
        <taxon>Pseudomonadati</taxon>
        <taxon>Pseudomonadota</taxon>
        <taxon>Alphaproteobacteria</taxon>
        <taxon>Hyphomicrobiales</taxon>
        <taxon>Hyphomicrobiaceae</taxon>
        <taxon>Hyphomicrobium</taxon>
    </lineage>
</organism>
<dbReference type="KEGG" id="hni:W911_08025"/>
<gene>
    <name evidence="3" type="ORF">W911_08025</name>
</gene>
<evidence type="ECO:0000313" key="3">
    <source>
        <dbReference type="EMBL" id="AHB48352.1"/>
    </source>
</evidence>
<evidence type="ECO:0000256" key="2">
    <source>
        <dbReference type="RuleBase" id="RU363072"/>
    </source>
</evidence>
<evidence type="ECO:0000256" key="1">
    <source>
        <dbReference type="ARBA" id="ARBA00008769"/>
    </source>
</evidence>
<dbReference type="AlphaFoldDB" id="V5SD00"/>
<dbReference type="PANTHER" id="PTHR37944">
    <property type="entry name" value="PORIN B"/>
    <property type="match status" value="1"/>
</dbReference>
<dbReference type="Gene3D" id="2.40.160.180">
    <property type="entry name" value="Carbohydrate-selective porin OprB"/>
    <property type="match status" value="1"/>
</dbReference>